<dbReference type="GO" id="GO:2001070">
    <property type="term" value="F:starch binding"/>
    <property type="evidence" value="ECO:0007669"/>
    <property type="project" value="InterPro"/>
</dbReference>
<dbReference type="InterPro" id="IPR013783">
    <property type="entry name" value="Ig-like_fold"/>
</dbReference>
<evidence type="ECO:0000256" key="2">
    <source>
        <dbReference type="ARBA" id="ARBA00001913"/>
    </source>
</evidence>
<evidence type="ECO:0000256" key="8">
    <source>
        <dbReference type="ARBA" id="ARBA00022837"/>
    </source>
</evidence>
<dbReference type="AlphaFoldDB" id="A0A1M7MC24"/>
<keyword evidence="17" id="KW-1185">Reference proteome</keyword>
<dbReference type="PRINTS" id="PR00110">
    <property type="entry name" value="ALPHAAMYLASE"/>
</dbReference>
<feature type="domain" description="Alpha-amylase C-terminal" evidence="13">
    <location>
        <begin position="439"/>
        <end position="517"/>
    </location>
</feature>
<evidence type="ECO:0000313" key="17">
    <source>
        <dbReference type="Proteomes" id="UP000184038"/>
    </source>
</evidence>
<dbReference type="InterPro" id="IPR006047">
    <property type="entry name" value="GH13_cat_dom"/>
</dbReference>
<keyword evidence="8" id="KW-0106">Calcium</keyword>
<dbReference type="SUPFAM" id="SSF51011">
    <property type="entry name" value="Glycosyl hydrolase domain"/>
    <property type="match status" value="1"/>
</dbReference>
<dbReference type="InterPro" id="IPR031965">
    <property type="entry name" value="CBM26"/>
</dbReference>
<comment type="cofactor">
    <cofactor evidence="2">
        <name>Ca(2+)</name>
        <dbReference type="ChEBI" id="CHEBI:29108"/>
    </cofactor>
</comment>
<comment type="similarity">
    <text evidence="3 11">Belongs to the glycosyl hydrolase 13 family.</text>
</comment>
<dbReference type="Gene3D" id="2.60.40.1180">
    <property type="entry name" value="Golgi alpha-mannosidase II"/>
    <property type="match status" value="1"/>
</dbReference>
<evidence type="ECO:0000256" key="11">
    <source>
        <dbReference type="RuleBase" id="RU003615"/>
    </source>
</evidence>
<feature type="domain" description="Glycosyl hydrolase family 13 catalytic" evidence="14">
    <location>
        <begin position="75"/>
        <end position="429"/>
    </location>
</feature>
<dbReference type="PANTHER" id="PTHR43447">
    <property type="entry name" value="ALPHA-AMYLASE"/>
    <property type="match status" value="1"/>
</dbReference>
<reference evidence="16 17" key="1">
    <citation type="submission" date="2016-11" db="EMBL/GenBank/DDBJ databases">
        <authorList>
            <person name="Jaros S."/>
            <person name="Januszkiewicz K."/>
            <person name="Wedrychowicz H."/>
        </authorList>
    </citation>
    <scope>NUCLEOTIDE SEQUENCE [LARGE SCALE GENOMIC DNA]</scope>
    <source>
        <strain evidence="16 17">DSM 15930</strain>
    </source>
</reference>
<evidence type="ECO:0000313" key="16">
    <source>
        <dbReference type="EMBL" id="SHM88323.1"/>
    </source>
</evidence>
<dbReference type="EMBL" id="FRCP01000020">
    <property type="protein sequence ID" value="SHM88323.1"/>
    <property type="molecule type" value="Genomic_DNA"/>
</dbReference>
<evidence type="ECO:0000256" key="3">
    <source>
        <dbReference type="ARBA" id="ARBA00008061"/>
    </source>
</evidence>
<evidence type="ECO:0000256" key="12">
    <source>
        <dbReference type="RuleBase" id="RU361134"/>
    </source>
</evidence>
<dbReference type="OrthoDB" id="9761789at2"/>
<gene>
    <name evidence="16" type="ORF">SAMN02746066_03741</name>
</gene>
<evidence type="ECO:0000256" key="1">
    <source>
        <dbReference type="ARBA" id="ARBA00000548"/>
    </source>
</evidence>
<evidence type="ECO:0000256" key="7">
    <source>
        <dbReference type="ARBA" id="ARBA00022801"/>
    </source>
</evidence>
<accession>A0A1M7MC24</accession>
<dbReference type="InterPro" id="IPR017853">
    <property type="entry name" value="GH"/>
</dbReference>
<dbReference type="SMART" id="SM01066">
    <property type="entry name" value="CBM_25"/>
    <property type="match status" value="2"/>
</dbReference>
<evidence type="ECO:0000256" key="4">
    <source>
        <dbReference type="ARBA" id="ARBA00012595"/>
    </source>
</evidence>
<evidence type="ECO:0000256" key="9">
    <source>
        <dbReference type="ARBA" id="ARBA00023277"/>
    </source>
</evidence>
<protein>
    <recommendedName>
        <fullName evidence="5 12">Alpha-amylase</fullName>
        <ecNumber evidence="4 12">3.2.1.1</ecNumber>
    </recommendedName>
</protein>
<evidence type="ECO:0000256" key="6">
    <source>
        <dbReference type="ARBA" id="ARBA00022723"/>
    </source>
</evidence>
<dbReference type="CDD" id="cd11315">
    <property type="entry name" value="AmyAc_bac1_AmyA"/>
    <property type="match status" value="1"/>
</dbReference>
<organism evidence="16 17">
    <name type="scientific">Anaerosporobacter mobilis DSM 15930</name>
    <dbReference type="NCBI Taxonomy" id="1120996"/>
    <lineage>
        <taxon>Bacteria</taxon>
        <taxon>Bacillati</taxon>
        <taxon>Bacillota</taxon>
        <taxon>Clostridia</taxon>
        <taxon>Lachnospirales</taxon>
        <taxon>Lachnospiraceae</taxon>
        <taxon>Anaerosporobacter</taxon>
    </lineage>
</organism>
<sequence>MFSTKLRKQKSIFKRLVVLLLIVTLSITSINYKMIFADSNPDSTDLTTDLSEPLARALASTSSLSVAPTENIGDGAILQAFCWSFNTIKANMKNIADAGYTSIQTSPINAVDDSYPTMKLYGGSDDGKGGCWWWHYQPTDWTIGNYQLGNRDEFKSMCAEADKYGIKIIVDVVPNHTANNQSKVSSNLRNSAGGNLYHDTGFIKCNSYSDRFQCTRYSMDGGLPDVDTENRGFQNYFIKFLNDCIASGADGFRYDTAKHIGLSDDNCPNGVTNNFWSRVTTEITNASNIFNYGEVLQGDNERLAAYAGEIGSTTTSSYGSKIRNAIKSNNLNKSSIQSYEVPSGMDTSDLVTWVESHDNYINDGTWSQLDDEQIKLAWSVITARKDGAPLFFSRPYGGGPSNKWGANQIGIAGSDLYKDDEVAAVNKFRNAMVGQGEYLENPNGDSNVLMIQRGTVGAVIVNSKYNDYSINCSTQLQDGTYYSLTDDHNKFEVKNHIITGTIPRRGSAVLMSYTNPTTPSVSLDNFKSTFSTDSVTFTLKAQNTISATYKINSNSAVNYNNGDSLVIGAGDSINTEYTITLTGVGSDGKIVTQTYTTKKVAQPLGTTVYFEKPSSWSDSIYAYIYDESGANVQIVKAWPGTAMQKESNGLYSITFTESYSKPLVIFNDTVNQSPGTKLQGFAVENNATYDINGKKQTTTNAITIFYKTTWSTSNIHYKIGSGAWTTVPGIAMSPSKVNGYQTITIDLGTSNSLTACFNNGNNIWDNNSTKNYTFSSSGTYTVSDGNVTNGEPTAIPTNTITVYYYTSWSSPNIHYQIGSGSWTNVPGVRMSSSSVSGYKVITIDLGTNTTLTCCFNDGNNNWDNNSGKNYYLASTGTYSIKNGTITKGTPQ</sequence>
<dbReference type="GO" id="GO:0004556">
    <property type="term" value="F:alpha-amylase activity"/>
    <property type="evidence" value="ECO:0007669"/>
    <property type="project" value="UniProtKB-UniRule"/>
</dbReference>
<evidence type="ECO:0000259" key="15">
    <source>
        <dbReference type="SMART" id="SM01066"/>
    </source>
</evidence>
<evidence type="ECO:0000256" key="10">
    <source>
        <dbReference type="ARBA" id="ARBA00023295"/>
    </source>
</evidence>
<dbReference type="SMART" id="SM00632">
    <property type="entry name" value="Aamy_C"/>
    <property type="match status" value="1"/>
</dbReference>
<dbReference type="Gene3D" id="2.60.40.10">
    <property type="entry name" value="Immunoglobulins"/>
    <property type="match status" value="3"/>
</dbReference>
<dbReference type="SMART" id="SM00642">
    <property type="entry name" value="Aamy"/>
    <property type="match status" value="1"/>
</dbReference>
<evidence type="ECO:0000256" key="5">
    <source>
        <dbReference type="ARBA" id="ARBA00017303"/>
    </source>
</evidence>
<dbReference type="InterPro" id="IPR031319">
    <property type="entry name" value="A-amylase_C"/>
</dbReference>
<evidence type="ECO:0000259" key="13">
    <source>
        <dbReference type="SMART" id="SM00632"/>
    </source>
</evidence>
<comment type="catalytic activity">
    <reaction evidence="1 12">
        <text>Endohydrolysis of (1-&gt;4)-alpha-D-glucosidic linkages in polysaccharides containing three or more (1-&gt;4)-alpha-linked D-glucose units.</text>
        <dbReference type="EC" id="3.2.1.1"/>
    </reaction>
</comment>
<feature type="domain" description="Carbohydrate binding module family 25" evidence="15">
    <location>
        <begin position="699"/>
        <end position="777"/>
    </location>
</feature>
<dbReference type="EC" id="3.2.1.1" evidence="4 12"/>
<dbReference type="Pfam" id="PF00128">
    <property type="entry name" value="Alpha-amylase"/>
    <property type="match status" value="1"/>
</dbReference>
<keyword evidence="9 12" id="KW-0119">Carbohydrate metabolism</keyword>
<dbReference type="STRING" id="1120996.SAMN02746066_03741"/>
<dbReference type="GO" id="GO:0005975">
    <property type="term" value="P:carbohydrate metabolic process"/>
    <property type="evidence" value="ECO:0007669"/>
    <property type="project" value="InterPro"/>
</dbReference>
<dbReference type="SUPFAM" id="SSF51445">
    <property type="entry name" value="(Trans)glycosidases"/>
    <property type="match status" value="1"/>
</dbReference>
<evidence type="ECO:0000259" key="14">
    <source>
        <dbReference type="SMART" id="SM00642"/>
    </source>
</evidence>
<dbReference type="Pfam" id="PF16738">
    <property type="entry name" value="CBM26"/>
    <property type="match status" value="1"/>
</dbReference>
<dbReference type="InterPro" id="IPR006046">
    <property type="entry name" value="Alpha_amylase"/>
</dbReference>
<dbReference type="RefSeq" id="WP_073290138.1">
    <property type="nucleotide sequence ID" value="NZ_FRCP01000020.1"/>
</dbReference>
<dbReference type="InterPro" id="IPR013780">
    <property type="entry name" value="Glyco_hydro_b"/>
</dbReference>
<proteinExistence type="inferred from homology"/>
<dbReference type="Gene3D" id="3.20.20.80">
    <property type="entry name" value="Glycosidases"/>
    <property type="match status" value="1"/>
</dbReference>
<dbReference type="GO" id="GO:0046872">
    <property type="term" value="F:metal ion binding"/>
    <property type="evidence" value="ECO:0007669"/>
    <property type="project" value="UniProtKB-KW"/>
</dbReference>
<keyword evidence="6" id="KW-0479">Metal-binding</keyword>
<dbReference type="Proteomes" id="UP000184038">
    <property type="component" value="Unassembled WGS sequence"/>
</dbReference>
<name>A0A1M7MC24_9FIRM</name>
<feature type="domain" description="Carbohydrate binding module family 25" evidence="15">
    <location>
        <begin position="797"/>
        <end position="875"/>
    </location>
</feature>
<dbReference type="InterPro" id="IPR005085">
    <property type="entry name" value="CBM25"/>
</dbReference>
<keyword evidence="7 12" id="KW-0378">Hydrolase</keyword>
<keyword evidence="10 12" id="KW-0326">Glycosidase</keyword>
<dbReference type="Pfam" id="PF03423">
    <property type="entry name" value="CBM_25"/>
    <property type="match status" value="2"/>
</dbReference>